<feature type="compositionally biased region" description="Basic and acidic residues" evidence="1">
    <location>
        <begin position="533"/>
        <end position="544"/>
    </location>
</feature>
<dbReference type="AlphaFoldDB" id="A0A9P6PR06"/>
<protein>
    <recommendedName>
        <fullName evidence="4">F-box domain-containing protein</fullName>
    </recommendedName>
</protein>
<sequence length="637" mass="71957">MTTPKYFHQLCPSPLDLPEIICGIRSHLSISDIKKCTLVCCAWSVQFIPFLWETMHYNRMNLENDPLLERNGHLIRKLFAYSLDNKALRRISRHCPNLTGIELEIEALNDLSSLSALFSSTRRLERLTLRLSNFDALGKIQCVILVSLIHGTLSQLTELRLIGVKSRRYTHIYQTGMILKCLEGCPSLQVLELSGIRIVDTAHQWDEACQSSFSSSNSIAMPSQPAQPAPSVLSWLRWGNRDQSPSDVYVGTAPSRGASIAAPSDTETASILESSSDEVFLPTDGFKHEHLSTLKLTDLYSNANTTTGIAFVSSLLERSPNLQHLKVSAASADFDRLTVLCPKLKSISLENHSRYDRIHRRTRIEAYLCAGPEVLISLRALQLRKYEISNTVLMSIQDEFKRRRLRHLEITNCKTSALNLAIFLGQCESLETLWTDGLLQYEPDHALPPRDRHAVSGPQGSHPQSIRWECSQIRFMNVCGNNEFKSSFDHLLLDMVPRLPMLEFFGMTTAQVGWLMDLEPLRYARPQAPSHSIGDDQHVEDPDSVHGLPSEDQEPLPMDLFISVTTLLIHPTGTLTMEQAKYLCYAFPAMERIVYCTTTFPRATVAYDWPLQTPRRIAVVCMTEEEVRRASCTELQV</sequence>
<organism evidence="2 3">
    <name type="scientific">Mortierella polycephala</name>
    <dbReference type="NCBI Taxonomy" id="41804"/>
    <lineage>
        <taxon>Eukaryota</taxon>
        <taxon>Fungi</taxon>
        <taxon>Fungi incertae sedis</taxon>
        <taxon>Mucoromycota</taxon>
        <taxon>Mortierellomycotina</taxon>
        <taxon>Mortierellomycetes</taxon>
        <taxon>Mortierellales</taxon>
        <taxon>Mortierellaceae</taxon>
        <taxon>Mortierella</taxon>
    </lineage>
</organism>
<dbReference type="OrthoDB" id="2400893at2759"/>
<evidence type="ECO:0000256" key="1">
    <source>
        <dbReference type="SAM" id="MobiDB-lite"/>
    </source>
</evidence>
<evidence type="ECO:0000313" key="3">
    <source>
        <dbReference type="Proteomes" id="UP000726737"/>
    </source>
</evidence>
<dbReference type="EMBL" id="JAAAJA010000613">
    <property type="protein sequence ID" value="KAG0251187.1"/>
    <property type="molecule type" value="Genomic_DNA"/>
</dbReference>
<keyword evidence="3" id="KW-1185">Reference proteome</keyword>
<name>A0A9P6PR06_9FUNG</name>
<dbReference type="InterPro" id="IPR032675">
    <property type="entry name" value="LRR_dom_sf"/>
</dbReference>
<comment type="caution">
    <text evidence="2">The sequence shown here is derived from an EMBL/GenBank/DDBJ whole genome shotgun (WGS) entry which is preliminary data.</text>
</comment>
<reference evidence="2" key="1">
    <citation type="journal article" date="2020" name="Fungal Divers.">
        <title>Resolving the Mortierellaceae phylogeny through synthesis of multi-gene phylogenetics and phylogenomics.</title>
        <authorList>
            <person name="Vandepol N."/>
            <person name="Liber J."/>
            <person name="Desiro A."/>
            <person name="Na H."/>
            <person name="Kennedy M."/>
            <person name="Barry K."/>
            <person name="Grigoriev I.V."/>
            <person name="Miller A.N."/>
            <person name="O'Donnell K."/>
            <person name="Stajich J.E."/>
            <person name="Bonito G."/>
        </authorList>
    </citation>
    <scope>NUCLEOTIDE SEQUENCE</scope>
    <source>
        <strain evidence="2">KOD948</strain>
    </source>
</reference>
<evidence type="ECO:0000313" key="2">
    <source>
        <dbReference type="EMBL" id="KAG0251187.1"/>
    </source>
</evidence>
<dbReference type="PANTHER" id="PTHR38926:SF72">
    <property type="entry name" value="IM:7136021-RELATED"/>
    <property type="match status" value="1"/>
</dbReference>
<gene>
    <name evidence="2" type="ORF">BG011_007800</name>
</gene>
<feature type="region of interest" description="Disordered" evidence="1">
    <location>
        <begin position="526"/>
        <end position="554"/>
    </location>
</feature>
<dbReference type="Gene3D" id="3.80.10.10">
    <property type="entry name" value="Ribonuclease Inhibitor"/>
    <property type="match status" value="2"/>
</dbReference>
<evidence type="ECO:0008006" key="4">
    <source>
        <dbReference type="Google" id="ProtNLM"/>
    </source>
</evidence>
<proteinExistence type="predicted"/>
<dbReference type="Proteomes" id="UP000726737">
    <property type="component" value="Unassembled WGS sequence"/>
</dbReference>
<dbReference type="SUPFAM" id="SSF52047">
    <property type="entry name" value="RNI-like"/>
    <property type="match status" value="1"/>
</dbReference>
<accession>A0A9P6PR06</accession>
<dbReference type="PANTHER" id="PTHR38926">
    <property type="entry name" value="F-BOX DOMAIN CONTAINING PROTEIN, EXPRESSED"/>
    <property type="match status" value="1"/>
</dbReference>